<dbReference type="Proteomes" id="UP000037923">
    <property type="component" value="Unassembled WGS sequence"/>
</dbReference>
<name>A0A0M9FY69_LEPPY</name>
<evidence type="ECO:0000313" key="2">
    <source>
        <dbReference type="EMBL" id="KPA78357.1"/>
    </source>
</evidence>
<evidence type="ECO:0008006" key="4">
    <source>
        <dbReference type="Google" id="ProtNLM"/>
    </source>
</evidence>
<dbReference type="EMBL" id="LGTL01000014">
    <property type="protein sequence ID" value="KPA78357.1"/>
    <property type="molecule type" value="Genomic_DNA"/>
</dbReference>
<keyword evidence="3" id="KW-1185">Reference proteome</keyword>
<dbReference type="AlphaFoldDB" id="A0A0M9FY69"/>
<dbReference type="GeneID" id="26906770"/>
<protein>
    <recommendedName>
        <fullName evidence="4">Metaxin glutathione S-transferase domain-containing protein</fullName>
    </recommendedName>
</protein>
<gene>
    <name evidence="2" type="ORF">ABB37_06481</name>
</gene>
<dbReference type="OrthoDB" id="277490at2759"/>
<comment type="caution">
    <text evidence="2">The sequence shown here is derived from an EMBL/GenBank/DDBJ whole genome shotgun (WGS) entry which is preliminary data.</text>
</comment>
<organism evidence="2 3">
    <name type="scientific">Leptomonas pyrrhocoris</name>
    <name type="common">Firebug parasite</name>
    <dbReference type="NCBI Taxonomy" id="157538"/>
    <lineage>
        <taxon>Eukaryota</taxon>
        <taxon>Discoba</taxon>
        <taxon>Euglenozoa</taxon>
        <taxon>Kinetoplastea</taxon>
        <taxon>Metakinetoplastina</taxon>
        <taxon>Trypanosomatida</taxon>
        <taxon>Trypanosomatidae</taxon>
        <taxon>Leishmaniinae</taxon>
        <taxon>Leptomonas</taxon>
    </lineage>
</organism>
<dbReference type="GO" id="GO:0006626">
    <property type="term" value="P:protein targeting to mitochondrion"/>
    <property type="evidence" value="ECO:0007669"/>
    <property type="project" value="TreeGrafter"/>
</dbReference>
<dbReference type="PANTHER" id="PTHR12289">
    <property type="entry name" value="METAXIN RELATED"/>
    <property type="match status" value="1"/>
</dbReference>
<dbReference type="InterPro" id="IPR050931">
    <property type="entry name" value="Mito_Protein_Transport_Metaxin"/>
</dbReference>
<dbReference type="PANTHER" id="PTHR12289:SF41">
    <property type="entry name" value="FAILED AXON CONNECTIONS-RELATED"/>
    <property type="match status" value="1"/>
</dbReference>
<dbReference type="GO" id="GO:0005741">
    <property type="term" value="C:mitochondrial outer membrane"/>
    <property type="evidence" value="ECO:0007669"/>
    <property type="project" value="TreeGrafter"/>
</dbReference>
<dbReference type="OMA" id="KVASFWE"/>
<sequence length="370" mass="40119">MRPTTSSTVFSRYPAALSLPSADPSSLAVEVMLRFTGARISRRDVRLGDLSLSIHEPDIAEGSSTGPAKGDVKAEVCSGLMSCLNRLSNEDGVAQVSSTRAAEAMCAKVLTTQCIFPAFLFLVHFDPVVYRATMTKSVEPKVASFWEGLTGSYREHVLRCNPYLYTGRGVSSVPSGRLSVGHIAKLKEVREDVDAAFVALDALCAVHGSSADTFFTGTAKPTCVDALVYAAASSFFHADAGEAAVSVRAHQQRLMDACPHLLRYTERLRHLFFEADSGTYCLKPRTDTEESVNQAMAAEAEQQYRKGRLQTLWWTGLFATAYFILANADMVVALLEQTAEEAEEEKEEVAAEAAEGSRGTGAAPREPREL</sequence>
<dbReference type="VEuPathDB" id="TriTrypDB:LpyrH10_14_1960"/>
<evidence type="ECO:0000256" key="1">
    <source>
        <dbReference type="SAM" id="MobiDB-lite"/>
    </source>
</evidence>
<evidence type="ECO:0000313" key="3">
    <source>
        <dbReference type="Proteomes" id="UP000037923"/>
    </source>
</evidence>
<dbReference type="RefSeq" id="XP_015656796.1">
    <property type="nucleotide sequence ID" value="XM_015804818.1"/>
</dbReference>
<proteinExistence type="predicted"/>
<feature type="region of interest" description="Disordered" evidence="1">
    <location>
        <begin position="339"/>
        <end position="370"/>
    </location>
</feature>
<reference evidence="2 3" key="1">
    <citation type="submission" date="2015-07" db="EMBL/GenBank/DDBJ databases">
        <title>High-quality genome of monoxenous trypanosomatid Leptomonas pyrrhocoris.</title>
        <authorList>
            <person name="Flegontov P."/>
            <person name="Butenko A."/>
            <person name="Firsov S."/>
            <person name="Vlcek C."/>
            <person name="Logacheva M.D."/>
            <person name="Field M."/>
            <person name="Filatov D."/>
            <person name="Flegontova O."/>
            <person name="Gerasimov E."/>
            <person name="Jackson A.P."/>
            <person name="Kelly S."/>
            <person name="Opperdoes F."/>
            <person name="O'Reilly A."/>
            <person name="Votypka J."/>
            <person name="Yurchenko V."/>
            <person name="Lukes J."/>
        </authorList>
    </citation>
    <scope>NUCLEOTIDE SEQUENCE [LARGE SCALE GENOMIC DNA]</scope>
    <source>
        <strain evidence="2">H10</strain>
    </source>
</reference>
<accession>A0A0M9FY69</accession>